<dbReference type="STRING" id="1385520.N802_04400"/>
<organism evidence="1 2">
    <name type="scientific">Knoellia sinensis KCTC 19936</name>
    <dbReference type="NCBI Taxonomy" id="1385520"/>
    <lineage>
        <taxon>Bacteria</taxon>
        <taxon>Bacillati</taxon>
        <taxon>Actinomycetota</taxon>
        <taxon>Actinomycetes</taxon>
        <taxon>Micrococcales</taxon>
        <taxon>Intrasporangiaceae</taxon>
        <taxon>Knoellia</taxon>
    </lineage>
</organism>
<proteinExistence type="predicted"/>
<comment type="caution">
    <text evidence="1">The sequence shown here is derived from an EMBL/GenBank/DDBJ whole genome shotgun (WGS) entry which is preliminary data.</text>
</comment>
<evidence type="ECO:0000313" key="2">
    <source>
        <dbReference type="Proteomes" id="UP000030002"/>
    </source>
</evidence>
<gene>
    <name evidence="1" type="ORF">N802_04400</name>
</gene>
<dbReference type="Pfam" id="PF10604">
    <property type="entry name" value="Polyketide_cyc2"/>
    <property type="match status" value="1"/>
</dbReference>
<accession>A0A0A0J6V2</accession>
<dbReference type="SUPFAM" id="SSF55961">
    <property type="entry name" value="Bet v1-like"/>
    <property type="match status" value="1"/>
</dbReference>
<evidence type="ECO:0000313" key="1">
    <source>
        <dbReference type="EMBL" id="KGN31336.1"/>
    </source>
</evidence>
<dbReference type="Proteomes" id="UP000030002">
    <property type="component" value="Unassembled WGS sequence"/>
</dbReference>
<dbReference type="EMBL" id="AVPJ01000012">
    <property type="protein sequence ID" value="KGN31336.1"/>
    <property type="molecule type" value="Genomic_DNA"/>
</dbReference>
<reference evidence="1 2" key="1">
    <citation type="submission" date="2013-08" db="EMBL/GenBank/DDBJ databases">
        <title>The genome sequence of Knoellia sinensis.</title>
        <authorList>
            <person name="Zhu W."/>
            <person name="Wang G."/>
        </authorList>
    </citation>
    <scope>NUCLEOTIDE SEQUENCE [LARGE SCALE GENOMIC DNA]</scope>
    <source>
        <strain evidence="1 2">KCTC 19936</strain>
    </source>
</reference>
<protein>
    <recommendedName>
        <fullName evidence="3">Polyketide cyclase</fullName>
    </recommendedName>
</protein>
<dbReference type="AlphaFoldDB" id="A0A0A0J6V2"/>
<name>A0A0A0J6V2_9MICO</name>
<dbReference type="InterPro" id="IPR023393">
    <property type="entry name" value="START-like_dom_sf"/>
</dbReference>
<dbReference type="InterPro" id="IPR019587">
    <property type="entry name" value="Polyketide_cyclase/dehydratase"/>
</dbReference>
<dbReference type="RefSeq" id="WP_035917624.1">
    <property type="nucleotide sequence ID" value="NZ_AVPJ01000012.1"/>
</dbReference>
<keyword evidence="2" id="KW-1185">Reference proteome</keyword>
<dbReference type="CDD" id="cd07812">
    <property type="entry name" value="SRPBCC"/>
    <property type="match status" value="1"/>
</dbReference>
<evidence type="ECO:0008006" key="3">
    <source>
        <dbReference type="Google" id="ProtNLM"/>
    </source>
</evidence>
<dbReference type="eggNOG" id="COG3832">
    <property type="taxonomic scope" value="Bacteria"/>
</dbReference>
<sequence length="160" mass="18177">MATDVSRIKPTLEERIEIAATPERVWSIVADPAAMVRHSPMVIAAHVRPRPVREGTRAWNLNRKGLLFWPMRTKVIEYDEPSRFAFVAKDNQSVWSFSLEPTETGTRVIQRRETPRGTTAFSDTLADRFLGGQTGLERELVDGMRRTLESIKREAEGRAA</sequence>
<dbReference type="Gene3D" id="3.30.530.20">
    <property type="match status" value="1"/>
</dbReference>